<accession>A0A8X6J138</accession>
<gene>
    <name evidence="1" type="ORF">NPIL_656971</name>
</gene>
<organism evidence="1 2">
    <name type="scientific">Nephila pilipes</name>
    <name type="common">Giant wood spider</name>
    <name type="synonym">Nephila maculata</name>
    <dbReference type="NCBI Taxonomy" id="299642"/>
    <lineage>
        <taxon>Eukaryota</taxon>
        <taxon>Metazoa</taxon>
        <taxon>Ecdysozoa</taxon>
        <taxon>Arthropoda</taxon>
        <taxon>Chelicerata</taxon>
        <taxon>Arachnida</taxon>
        <taxon>Araneae</taxon>
        <taxon>Araneomorphae</taxon>
        <taxon>Entelegynae</taxon>
        <taxon>Araneoidea</taxon>
        <taxon>Nephilidae</taxon>
        <taxon>Nephila</taxon>
    </lineage>
</organism>
<comment type="caution">
    <text evidence="1">The sequence shown here is derived from an EMBL/GenBank/DDBJ whole genome shotgun (WGS) entry which is preliminary data.</text>
</comment>
<keyword evidence="2" id="KW-1185">Reference proteome</keyword>
<sequence>MDTNKITLTFPAHLWDNVNNKNLYFFAHTRRSILSLLKILEVDSSIKDSRRIHNLIVLFTLVVKCKDDRRRKWDLKHIFGSPKLQVTDWEHENLVVFKRWGHFV</sequence>
<evidence type="ECO:0000313" key="2">
    <source>
        <dbReference type="Proteomes" id="UP000887013"/>
    </source>
</evidence>
<evidence type="ECO:0000313" key="1">
    <source>
        <dbReference type="EMBL" id="GFS68108.1"/>
    </source>
</evidence>
<reference evidence="1" key="1">
    <citation type="submission" date="2020-08" db="EMBL/GenBank/DDBJ databases">
        <title>Multicomponent nature underlies the extraordinary mechanical properties of spider dragline silk.</title>
        <authorList>
            <person name="Kono N."/>
            <person name="Nakamura H."/>
            <person name="Mori M."/>
            <person name="Yoshida Y."/>
            <person name="Ohtoshi R."/>
            <person name="Malay A.D."/>
            <person name="Moran D.A.P."/>
            <person name="Tomita M."/>
            <person name="Numata K."/>
            <person name="Arakawa K."/>
        </authorList>
    </citation>
    <scope>NUCLEOTIDE SEQUENCE</scope>
</reference>
<dbReference type="Proteomes" id="UP000887013">
    <property type="component" value="Unassembled WGS sequence"/>
</dbReference>
<dbReference type="EMBL" id="BMAW01000222">
    <property type="protein sequence ID" value="GFS68108.1"/>
    <property type="molecule type" value="Genomic_DNA"/>
</dbReference>
<name>A0A8X6J138_NEPPI</name>
<dbReference type="AlphaFoldDB" id="A0A8X6J138"/>
<proteinExistence type="predicted"/>
<protein>
    <submittedName>
        <fullName evidence="1">Uncharacterized protein</fullName>
    </submittedName>
</protein>